<dbReference type="SUPFAM" id="SSF55347">
    <property type="entry name" value="Glyceraldehyde-3-phosphate dehydrogenase-like, C-terminal domain"/>
    <property type="match status" value="1"/>
</dbReference>
<dbReference type="Pfam" id="PF22725">
    <property type="entry name" value="GFO_IDH_MocA_C3"/>
    <property type="match status" value="1"/>
</dbReference>
<dbReference type="PANTHER" id="PTHR22604:SF105">
    <property type="entry name" value="TRANS-1,2-DIHYDROBENZENE-1,2-DIOL DEHYDROGENASE"/>
    <property type="match status" value="1"/>
</dbReference>
<protein>
    <submittedName>
        <fullName evidence="5">NAD-binding protein</fullName>
    </submittedName>
</protein>
<dbReference type="InterPro" id="IPR000683">
    <property type="entry name" value="Gfo/Idh/MocA-like_OxRdtase_N"/>
</dbReference>
<dbReference type="InterPro" id="IPR050984">
    <property type="entry name" value="Gfo/Idh/MocA_domain"/>
</dbReference>
<dbReference type="Gene3D" id="3.40.50.720">
    <property type="entry name" value="NAD(P)-binding Rossmann-like Domain"/>
    <property type="match status" value="1"/>
</dbReference>
<keyword evidence="2" id="KW-0560">Oxidoreductase</keyword>
<dbReference type="SUPFAM" id="SSF51735">
    <property type="entry name" value="NAD(P)-binding Rossmann-fold domains"/>
    <property type="match status" value="1"/>
</dbReference>
<dbReference type="GO" id="GO:0000166">
    <property type="term" value="F:nucleotide binding"/>
    <property type="evidence" value="ECO:0007669"/>
    <property type="project" value="InterPro"/>
</dbReference>
<dbReference type="Pfam" id="PF01408">
    <property type="entry name" value="GFO_IDH_MocA"/>
    <property type="match status" value="1"/>
</dbReference>
<dbReference type="EMBL" id="MTEI01000008">
    <property type="protein sequence ID" value="OQW87442.1"/>
    <property type="molecule type" value="Genomic_DNA"/>
</dbReference>
<comment type="caution">
    <text evidence="5">The sequence shown here is derived from an EMBL/GenBank/DDBJ whole genome shotgun (WGS) entry which is preliminary data.</text>
</comment>
<dbReference type="PANTHER" id="PTHR22604">
    <property type="entry name" value="OXIDOREDUCTASES"/>
    <property type="match status" value="1"/>
</dbReference>
<feature type="domain" description="Gfo/Idh/MocA-like oxidoreductase N-terminal" evidence="3">
    <location>
        <begin position="5"/>
        <end position="119"/>
    </location>
</feature>
<dbReference type="Gene3D" id="3.30.360.10">
    <property type="entry name" value="Dihydrodipicolinate Reductase, domain 2"/>
    <property type="match status" value="1"/>
</dbReference>
<dbReference type="GO" id="GO:0016491">
    <property type="term" value="F:oxidoreductase activity"/>
    <property type="evidence" value="ECO:0007669"/>
    <property type="project" value="UniProtKB-KW"/>
</dbReference>
<evidence type="ECO:0000259" key="3">
    <source>
        <dbReference type="Pfam" id="PF01408"/>
    </source>
</evidence>
<accession>A0A1W9KST5</accession>
<dbReference type="InterPro" id="IPR036291">
    <property type="entry name" value="NAD(P)-bd_dom_sf"/>
</dbReference>
<evidence type="ECO:0000313" key="5">
    <source>
        <dbReference type="EMBL" id="OQW87442.1"/>
    </source>
</evidence>
<gene>
    <name evidence="5" type="ORF">BWK72_12935</name>
</gene>
<name>A0A1W9KST5_9BURK</name>
<sequence length="337" mass="36994">MKKVNWGILSTAKIGREKVIPAMQQGQWSHVAAIASRSLASAQQVATDLGIAKAYGSYEALLADPDIEAIYNPLPNDQHVAWTLAAARAGKHVLCEKPFSMNAQEAEQLREVAGQVHVMEAFMVRFHPQWLRARALVRSGVLGELRTVQVFFSYFNRQSDNIRNRPEVGGGALYDIGCYGIVAGRFLFESEPLRVMALFDRDPDFKTDRTVTAMADFGEGRRLEFTVSTQSTPYQRVQAVGTKQRLELVIPFNAPLGGTTDLLLDDGSLPGAAAAVLETVPACDMYTLQGDAFSKAVRGEIALPYGLDDALCNMRIIDAMFRSGQSGLWEPLAQRVP</sequence>
<evidence type="ECO:0000256" key="2">
    <source>
        <dbReference type="ARBA" id="ARBA00023002"/>
    </source>
</evidence>
<evidence type="ECO:0000256" key="1">
    <source>
        <dbReference type="ARBA" id="ARBA00010928"/>
    </source>
</evidence>
<dbReference type="AlphaFoldDB" id="A0A1W9KST5"/>
<feature type="domain" description="GFO/IDH/MocA-like oxidoreductase" evidence="4">
    <location>
        <begin position="130"/>
        <end position="246"/>
    </location>
</feature>
<evidence type="ECO:0000259" key="4">
    <source>
        <dbReference type="Pfam" id="PF22725"/>
    </source>
</evidence>
<reference evidence="5 6" key="1">
    <citation type="submission" date="2017-01" db="EMBL/GenBank/DDBJ databases">
        <title>Novel large sulfur bacteria in the metagenomes of groundwater-fed chemosynthetic microbial mats in the Lake Huron basin.</title>
        <authorList>
            <person name="Sharrar A.M."/>
            <person name="Flood B.E."/>
            <person name="Bailey J.V."/>
            <person name="Jones D.S."/>
            <person name="Biddanda B."/>
            <person name="Ruberg S.A."/>
            <person name="Marcus D.N."/>
            <person name="Dick G.J."/>
        </authorList>
    </citation>
    <scope>NUCLEOTIDE SEQUENCE [LARGE SCALE GENOMIC DNA]</scope>
    <source>
        <strain evidence="5">A7</strain>
    </source>
</reference>
<organism evidence="5 6">
    <name type="scientific">Rhodoferax ferrireducens</name>
    <dbReference type="NCBI Taxonomy" id="192843"/>
    <lineage>
        <taxon>Bacteria</taxon>
        <taxon>Pseudomonadati</taxon>
        <taxon>Pseudomonadota</taxon>
        <taxon>Betaproteobacteria</taxon>
        <taxon>Burkholderiales</taxon>
        <taxon>Comamonadaceae</taxon>
        <taxon>Rhodoferax</taxon>
    </lineage>
</organism>
<dbReference type="InterPro" id="IPR055170">
    <property type="entry name" value="GFO_IDH_MocA-like_dom"/>
</dbReference>
<comment type="similarity">
    <text evidence="1">Belongs to the Gfo/Idh/MocA family.</text>
</comment>
<proteinExistence type="inferred from homology"/>
<dbReference type="Proteomes" id="UP000192505">
    <property type="component" value="Unassembled WGS sequence"/>
</dbReference>
<evidence type="ECO:0000313" key="6">
    <source>
        <dbReference type="Proteomes" id="UP000192505"/>
    </source>
</evidence>